<name>A0ACC2I3V7_9PLEO</name>
<comment type="caution">
    <text evidence="1">The sequence shown here is derived from an EMBL/GenBank/DDBJ whole genome shotgun (WGS) entry which is preliminary data.</text>
</comment>
<dbReference type="Proteomes" id="UP001153331">
    <property type="component" value="Unassembled WGS sequence"/>
</dbReference>
<proteinExistence type="predicted"/>
<sequence length="86" mass="9435">MIATAAYTKRRRTPVAAGYETQAVIAQHSKKNATRADPEPGVPDMHGVRKVPFSSAADFQEKNCKQFSLPANRTAQNNTMSNTRCP</sequence>
<organism evidence="1 2">
    <name type="scientific">Boeremia exigua</name>
    <dbReference type="NCBI Taxonomy" id="749465"/>
    <lineage>
        <taxon>Eukaryota</taxon>
        <taxon>Fungi</taxon>
        <taxon>Dikarya</taxon>
        <taxon>Ascomycota</taxon>
        <taxon>Pezizomycotina</taxon>
        <taxon>Dothideomycetes</taxon>
        <taxon>Pleosporomycetidae</taxon>
        <taxon>Pleosporales</taxon>
        <taxon>Pleosporineae</taxon>
        <taxon>Didymellaceae</taxon>
        <taxon>Boeremia</taxon>
    </lineage>
</organism>
<accession>A0ACC2I3V7</accession>
<keyword evidence="2" id="KW-1185">Reference proteome</keyword>
<evidence type="ECO:0000313" key="1">
    <source>
        <dbReference type="EMBL" id="KAJ8109578.1"/>
    </source>
</evidence>
<dbReference type="EMBL" id="JAPHNI010000597">
    <property type="protein sequence ID" value="KAJ8109578.1"/>
    <property type="molecule type" value="Genomic_DNA"/>
</dbReference>
<protein>
    <submittedName>
        <fullName evidence="1">Uncharacterized protein</fullName>
    </submittedName>
</protein>
<gene>
    <name evidence="1" type="ORF">OPT61_g7359</name>
</gene>
<reference evidence="1" key="1">
    <citation type="submission" date="2022-11" db="EMBL/GenBank/DDBJ databases">
        <title>Genome Sequence of Boeremia exigua.</title>
        <authorList>
            <person name="Buettner E."/>
        </authorList>
    </citation>
    <scope>NUCLEOTIDE SEQUENCE</scope>
    <source>
        <strain evidence="1">CU02</strain>
    </source>
</reference>
<evidence type="ECO:0000313" key="2">
    <source>
        <dbReference type="Proteomes" id="UP001153331"/>
    </source>
</evidence>